<protein>
    <submittedName>
        <fullName evidence="1">Uncharacterized protein</fullName>
    </submittedName>
</protein>
<gene>
    <name evidence="1" type="ORF">BO79DRAFT_276248</name>
</gene>
<evidence type="ECO:0000313" key="2">
    <source>
        <dbReference type="Proteomes" id="UP000249748"/>
    </source>
</evidence>
<accession>A0ACD1I0P1</accession>
<name>A0ACD1I0P1_9EURO</name>
<keyword evidence="2" id="KW-1185">Reference proteome</keyword>
<proteinExistence type="predicted"/>
<organism evidence="1 2">
    <name type="scientific">Aspergillus costaricaensis CBS 115574</name>
    <dbReference type="NCBI Taxonomy" id="1448317"/>
    <lineage>
        <taxon>Eukaryota</taxon>
        <taxon>Fungi</taxon>
        <taxon>Dikarya</taxon>
        <taxon>Ascomycota</taxon>
        <taxon>Pezizomycotina</taxon>
        <taxon>Eurotiomycetes</taxon>
        <taxon>Eurotiomycetidae</taxon>
        <taxon>Eurotiales</taxon>
        <taxon>Aspergillaceae</taxon>
        <taxon>Aspergillus</taxon>
        <taxon>Aspergillus subgen. Circumdati</taxon>
    </lineage>
</organism>
<dbReference type="EMBL" id="KZ824579">
    <property type="protein sequence ID" value="RAK84092.1"/>
    <property type="molecule type" value="Genomic_DNA"/>
</dbReference>
<reference evidence="1" key="1">
    <citation type="submission" date="2018-02" db="EMBL/GenBank/DDBJ databases">
        <title>The genomes of Aspergillus section Nigri reveals drivers in fungal speciation.</title>
        <authorList>
            <consortium name="DOE Joint Genome Institute"/>
            <person name="Vesth T.C."/>
            <person name="Nybo J."/>
            <person name="Theobald S."/>
            <person name="Brandl J."/>
            <person name="Frisvad J.C."/>
            <person name="Nielsen K.F."/>
            <person name="Lyhne E.K."/>
            <person name="Kogle M.E."/>
            <person name="Kuo A."/>
            <person name="Riley R."/>
            <person name="Clum A."/>
            <person name="Nolan M."/>
            <person name="Lipzen A."/>
            <person name="Salamov A."/>
            <person name="Henrissat B."/>
            <person name="Wiebenga A."/>
            <person name="De vries R.P."/>
            <person name="Grigoriev I.V."/>
            <person name="Mortensen U.H."/>
            <person name="Andersen M.R."/>
            <person name="Baker S.E."/>
        </authorList>
    </citation>
    <scope>NUCLEOTIDE SEQUENCE</scope>
    <source>
        <strain evidence="1">CBS 115574</strain>
    </source>
</reference>
<evidence type="ECO:0000313" key="1">
    <source>
        <dbReference type="EMBL" id="RAK84092.1"/>
    </source>
</evidence>
<sequence>MIHAYGYTDDEAGLRILVTVLRARRNTALFARSVRNKISRTPGIPNNRQPKDVVATSSANVCSSDGRPATPIYSLRRISLHLTPSCDYRPGRQK</sequence>
<dbReference type="Proteomes" id="UP000249748">
    <property type="component" value="Unassembled WGS sequence"/>
</dbReference>